<evidence type="ECO:0000313" key="2">
    <source>
        <dbReference type="Proteomes" id="UP000325212"/>
    </source>
</evidence>
<keyword evidence="2" id="KW-1185">Reference proteome</keyword>
<sequence length="107" mass="12731">MVCSNGGTYTNPLIICNNDFAISLIIQVELTPQNLKDYVIGQQALITIETVIKAFSIVKNMEDYYAKKKCFKTLKYRNYQQYIRRQYCLKLMISLHFFYYNSKWYPV</sequence>
<name>A0AAV3V935_9CLOT</name>
<gene>
    <name evidence="1" type="ORF">CDIOL_17540</name>
</gene>
<evidence type="ECO:0000313" key="1">
    <source>
        <dbReference type="EMBL" id="GEA30831.1"/>
    </source>
</evidence>
<protein>
    <submittedName>
        <fullName evidence="1">Uncharacterized protein</fullName>
    </submittedName>
</protein>
<organism evidence="1 2">
    <name type="scientific">Clostridium diolis</name>
    <dbReference type="NCBI Taxonomy" id="223919"/>
    <lineage>
        <taxon>Bacteria</taxon>
        <taxon>Bacillati</taxon>
        <taxon>Bacillota</taxon>
        <taxon>Clostridia</taxon>
        <taxon>Eubacteriales</taxon>
        <taxon>Clostridiaceae</taxon>
        <taxon>Clostridium</taxon>
    </lineage>
</organism>
<proteinExistence type="predicted"/>
<dbReference type="AlphaFoldDB" id="A0AAV3V935"/>
<comment type="caution">
    <text evidence="1">The sequence shown here is derived from an EMBL/GenBank/DDBJ whole genome shotgun (WGS) entry which is preliminary data.</text>
</comment>
<dbReference type="Proteomes" id="UP000325212">
    <property type="component" value="Unassembled WGS sequence"/>
</dbReference>
<dbReference type="EMBL" id="BJLA01000004">
    <property type="protein sequence ID" value="GEA30831.1"/>
    <property type="molecule type" value="Genomic_DNA"/>
</dbReference>
<reference evidence="1 2" key="1">
    <citation type="submission" date="2019-06" db="EMBL/GenBank/DDBJ databases">
        <title>Draft genome sequence of Clostridium diolis DSM 15410.</title>
        <authorList>
            <person name="Kobayashi H."/>
            <person name="Tanizawa Y."/>
            <person name="Tohno M."/>
        </authorList>
    </citation>
    <scope>NUCLEOTIDE SEQUENCE [LARGE SCALE GENOMIC DNA]</scope>
    <source>
        <strain evidence="1 2">DSM 15410</strain>
    </source>
</reference>
<accession>A0AAV3V935</accession>